<dbReference type="Proteomes" id="UP000077552">
    <property type="component" value="Unassembled WGS sequence"/>
</dbReference>
<proteinExistence type="predicted"/>
<keyword evidence="2" id="KW-1185">Reference proteome</keyword>
<gene>
    <name evidence="1" type="ORF">A7A78_06910</name>
</gene>
<reference evidence="1 2" key="1">
    <citation type="submission" date="2016-05" db="EMBL/GenBank/DDBJ databases">
        <title>Genome sequencing of Vitellibacter soesokkakensis RSSK-12.</title>
        <authorList>
            <person name="Thevarajoo S."/>
            <person name="Selvaratnam C."/>
            <person name="Goh K.M."/>
            <person name="Chan K.-G."/>
            <person name="Chong C.S."/>
        </authorList>
    </citation>
    <scope>NUCLEOTIDE SEQUENCE [LARGE SCALE GENOMIC DNA]</scope>
    <source>
        <strain evidence="1 2">RSSK-12</strain>
    </source>
</reference>
<protein>
    <recommendedName>
        <fullName evidence="3">Transcriptional regulator</fullName>
    </recommendedName>
</protein>
<evidence type="ECO:0008006" key="3">
    <source>
        <dbReference type="Google" id="ProtNLM"/>
    </source>
</evidence>
<name>A0A1A9LBY8_9FLAO</name>
<dbReference type="AlphaFoldDB" id="A0A1A9LBY8"/>
<evidence type="ECO:0000313" key="2">
    <source>
        <dbReference type="Proteomes" id="UP000077552"/>
    </source>
</evidence>
<sequence length="63" mass="7431">MKQTYSATLVKALAKKYKISPKYVRYCLKGERSPCFADKIKKDYKKFISEIEIVLERKCKPKP</sequence>
<accession>A0A1A9LBY8</accession>
<evidence type="ECO:0000313" key="1">
    <source>
        <dbReference type="EMBL" id="OAD90271.1"/>
    </source>
</evidence>
<organism evidence="1 2">
    <name type="scientific">Aequorivita soesokkakensis</name>
    <dbReference type="NCBI Taxonomy" id="1385699"/>
    <lineage>
        <taxon>Bacteria</taxon>
        <taxon>Pseudomonadati</taxon>
        <taxon>Bacteroidota</taxon>
        <taxon>Flavobacteriia</taxon>
        <taxon>Flavobacteriales</taxon>
        <taxon>Flavobacteriaceae</taxon>
        <taxon>Aequorivita</taxon>
    </lineage>
</organism>
<dbReference type="EMBL" id="LXIE01000049">
    <property type="protein sequence ID" value="OAD90271.1"/>
    <property type="molecule type" value="Genomic_DNA"/>
</dbReference>
<comment type="caution">
    <text evidence="1">The sequence shown here is derived from an EMBL/GenBank/DDBJ whole genome shotgun (WGS) entry which is preliminary data.</text>
</comment>